<keyword evidence="1" id="KW-1003">Cell membrane</keyword>
<evidence type="ECO:0000313" key="6">
    <source>
        <dbReference type="EMBL" id="TCN81500.1"/>
    </source>
</evidence>
<evidence type="ECO:0000256" key="1">
    <source>
        <dbReference type="ARBA" id="ARBA00022475"/>
    </source>
</evidence>
<keyword evidence="2 5" id="KW-0812">Transmembrane</keyword>
<organism evidence="6 7">
    <name type="scientific">Shewanella fodinae</name>
    <dbReference type="NCBI Taxonomy" id="552357"/>
    <lineage>
        <taxon>Bacteria</taxon>
        <taxon>Pseudomonadati</taxon>
        <taxon>Pseudomonadota</taxon>
        <taxon>Gammaproteobacteria</taxon>
        <taxon>Alteromonadales</taxon>
        <taxon>Shewanellaceae</taxon>
        <taxon>Shewanella</taxon>
    </lineage>
</organism>
<dbReference type="AlphaFoldDB" id="A0A4R2F8T0"/>
<evidence type="ECO:0000313" key="7">
    <source>
        <dbReference type="Proteomes" id="UP000294832"/>
    </source>
</evidence>
<dbReference type="InterPro" id="IPR012451">
    <property type="entry name" value="DUF1656"/>
</dbReference>
<accession>A0A4R2F8T0</accession>
<proteinExistence type="predicted"/>
<feature type="transmembrane region" description="Helical" evidence="5">
    <location>
        <begin position="45"/>
        <end position="65"/>
    </location>
</feature>
<dbReference type="Pfam" id="PF07869">
    <property type="entry name" value="DUF1656"/>
    <property type="match status" value="1"/>
</dbReference>
<dbReference type="RefSeq" id="WP_133039735.1">
    <property type="nucleotide sequence ID" value="NZ_BMXW01000005.1"/>
</dbReference>
<evidence type="ECO:0000256" key="5">
    <source>
        <dbReference type="SAM" id="Phobius"/>
    </source>
</evidence>
<evidence type="ECO:0000256" key="2">
    <source>
        <dbReference type="ARBA" id="ARBA00022692"/>
    </source>
</evidence>
<comment type="caution">
    <text evidence="6">The sequence shown here is derived from an EMBL/GenBank/DDBJ whole genome shotgun (WGS) entry which is preliminary data.</text>
</comment>
<sequence length="66" mass="7599">MFEELALGGLLFSPLVVFAPLAFVISFVTRQILHVSGLYQRIWKVAWFEVALYICYLALVVYLFGR</sequence>
<name>A0A4R2F8T0_9GAMM</name>
<gene>
    <name evidence="6" type="ORF">EDC91_12312</name>
</gene>
<dbReference type="EMBL" id="SLWF01000023">
    <property type="protein sequence ID" value="TCN81500.1"/>
    <property type="molecule type" value="Genomic_DNA"/>
</dbReference>
<keyword evidence="7" id="KW-1185">Reference proteome</keyword>
<dbReference type="Proteomes" id="UP000294832">
    <property type="component" value="Unassembled WGS sequence"/>
</dbReference>
<keyword evidence="4 5" id="KW-0472">Membrane</keyword>
<evidence type="ECO:0000256" key="4">
    <source>
        <dbReference type="ARBA" id="ARBA00023136"/>
    </source>
</evidence>
<feature type="transmembrane region" description="Helical" evidence="5">
    <location>
        <begin position="12"/>
        <end position="33"/>
    </location>
</feature>
<keyword evidence="3 5" id="KW-1133">Transmembrane helix</keyword>
<reference evidence="6 7" key="1">
    <citation type="submission" date="2019-03" db="EMBL/GenBank/DDBJ databases">
        <title>Freshwater and sediment microbial communities from various areas in North America, analyzing microbe dynamics in response to fracking.</title>
        <authorList>
            <person name="Lamendella R."/>
        </authorList>
    </citation>
    <scope>NUCLEOTIDE SEQUENCE [LARGE SCALE GENOMIC DNA]</scope>
    <source>
        <strain evidence="6 7">74A</strain>
    </source>
</reference>
<dbReference type="OrthoDB" id="7021192at2"/>
<evidence type="ECO:0000256" key="3">
    <source>
        <dbReference type="ARBA" id="ARBA00022989"/>
    </source>
</evidence>
<protein>
    <submittedName>
        <fullName evidence="6">Uncharacterized protein DUF1656</fullName>
    </submittedName>
</protein>